<name>A0A2T4XVV2_ENTCL</name>
<evidence type="ECO:0000256" key="1">
    <source>
        <dbReference type="ARBA" id="ARBA00004651"/>
    </source>
</evidence>
<evidence type="ECO:0000259" key="8">
    <source>
        <dbReference type="PROSITE" id="PS50850"/>
    </source>
</evidence>
<accession>A0A2T4XVV2</accession>
<evidence type="ECO:0000313" key="9">
    <source>
        <dbReference type="EMBL" id="PTM34045.1"/>
    </source>
</evidence>
<dbReference type="AlphaFoldDB" id="A0A2T4XVV2"/>
<feature type="transmembrane region" description="Helical" evidence="7">
    <location>
        <begin position="131"/>
        <end position="153"/>
    </location>
</feature>
<dbReference type="InterPro" id="IPR036259">
    <property type="entry name" value="MFS_trans_sf"/>
</dbReference>
<feature type="transmembrane region" description="Helical" evidence="7">
    <location>
        <begin position="367"/>
        <end position="386"/>
    </location>
</feature>
<feature type="transmembrane region" description="Helical" evidence="7">
    <location>
        <begin position="7"/>
        <end position="36"/>
    </location>
</feature>
<dbReference type="InterPro" id="IPR005829">
    <property type="entry name" value="Sugar_transporter_CS"/>
</dbReference>
<evidence type="ECO:0000313" key="10">
    <source>
        <dbReference type="Proteomes" id="UP000241614"/>
    </source>
</evidence>
<keyword evidence="5 7" id="KW-1133">Transmembrane helix</keyword>
<protein>
    <submittedName>
        <fullName evidence="9">MFS transporter</fullName>
    </submittedName>
</protein>
<evidence type="ECO:0000256" key="5">
    <source>
        <dbReference type="ARBA" id="ARBA00022989"/>
    </source>
</evidence>
<dbReference type="Gene3D" id="1.20.1250.20">
    <property type="entry name" value="MFS general substrate transporter like domains"/>
    <property type="match status" value="2"/>
</dbReference>
<reference evidence="9 10" key="1">
    <citation type="submission" date="2018-04" db="EMBL/GenBank/DDBJ databases">
        <title>Genome sequencing reveals highly heavy metal resistance and biotechnology application of the novel Enterobacter cloacae amazonensis isolated from wastewater river in Manaus - Amazonas.</title>
        <authorList>
            <person name="Astolfi M.C.T."/>
            <person name="Carvalho E.B.D.S."/>
            <person name="Lacerda L.B."/>
            <person name="Pinto M.V."/>
            <person name="Nogueira V.B."/>
            <person name="Barros A.M."/>
            <person name="Astolfi-Filho S."/>
        </authorList>
    </citation>
    <scope>NUCLEOTIDE SEQUENCE [LARGE SCALE GENOMIC DNA]</scope>
    <source>
        <strain evidence="10">amazonensis</strain>
    </source>
</reference>
<feature type="transmembrane region" description="Helical" evidence="7">
    <location>
        <begin position="159"/>
        <end position="181"/>
    </location>
</feature>
<dbReference type="Proteomes" id="UP000241614">
    <property type="component" value="Unassembled WGS sequence"/>
</dbReference>
<dbReference type="Pfam" id="PF07690">
    <property type="entry name" value="MFS_1"/>
    <property type="match status" value="1"/>
</dbReference>
<dbReference type="PANTHER" id="PTHR42718">
    <property type="entry name" value="MAJOR FACILITATOR SUPERFAMILY MULTIDRUG TRANSPORTER MFSC"/>
    <property type="match status" value="1"/>
</dbReference>
<sequence length="402" mass="43619">MTYRSKVAVVYLLGFFLDLINMFIASVAFPAIAHTFNATPSALAWVSNGYIAGLTLVIPFSTVLTRRIGPKRVILLSLLLFSATSVAAGLSSSLGSLIAWRVLQGVGGGLLIPVGQALTWQQYKPHERARLSSAVMLVALLAPACSPAIGGVLVQMLSWRWIFFATLPVAVVTFMLASLWLKHEMPPMKATRLLNLPLLMNPLLRFSMLVYLCVPGMFIGVNVTGMFYLQNEANMTPAETGMLMLPWSLASFMAITATGRYFNRIGPRPLIVTGCLLQALGILLLLSVNSATTALLPTVAFVLMGAGGSLCSSTAQSSAFLTTRREEMPDASALWNLNRQLSFFAGALLLAQMLNLAQIYLTPLAAWHGMFIFAAGITLLPVLYAFRLNNKQVLTQLRQENS</sequence>
<dbReference type="PROSITE" id="PS50850">
    <property type="entry name" value="MFS"/>
    <property type="match status" value="1"/>
</dbReference>
<dbReference type="SUPFAM" id="SSF103473">
    <property type="entry name" value="MFS general substrate transporter"/>
    <property type="match status" value="1"/>
</dbReference>
<dbReference type="EMBL" id="PZPP01000017">
    <property type="protein sequence ID" value="PTM34045.1"/>
    <property type="molecule type" value="Genomic_DNA"/>
</dbReference>
<organism evidence="9 10">
    <name type="scientific">Enterobacter cloacae</name>
    <dbReference type="NCBI Taxonomy" id="550"/>
    <lineage>
        <taxon>Bacteria</taxon>
        <taxon>Pseudomonadati</taxon>
        <taxon>Pseudomonadota</taxon>
        <taxon>Gammaproteobacteria</taxon>
        <taxon>Enterobacterales</taxon>
        <taxon>Enterobacteriaceae</taxon>
        <taxon>Enterobacter</taxon>
        <taxon>Enterobacter cloacae complex</taxon>
    </lineage>
</organism>
<feature type="transmembrane region" description="Helical" evidence="7">
    <location>
        <begin position="269"/>
        <end position="288"/>
    </location>
</feature>
<feature type="transmembrane region" description="Helical" evidence="7">
    <location>
        <begin position="241"/>
        <end position="262"/>
    </location>
</feature>
<keyword evidence="3" id="KW-1003">Cell membrane</keyword>
<dbReference type="OrthoDB" id="9812221at2"/>
<feature type="transmembrane region" description="Helical" evidence="7">
    <location>
        <begin position="202"/>
        <end position="229"/>
    </location>
</feature>
<feature type="transmembrane region" description="Helical" evidence="7">
    <location>
        <begin position="73"/>
        <end position="92"/>
    </location>
</feature>
<feature type="domain" description="Major facilitator superfamily (MFS) profile" evidence="8">
    <location>
        <begin position="7"/>
        <end position="393"/>
    </location>
</feature>
<feature type="transmembrane region" description="Helical" evidence="7">
    <location>
        <begin position="98"/>
        <end position="119"/>
    </location>
</feature>
<dbReference type="InterPro" id="IPR011701">
    <property type="entry name" value="MFS"/>
</dbReference>
<dbReference type="GO" id="GO:0022857">
    <property type="term" value="F:transmembrane transporter activity"/>
    <property type="evidence" value="ECO:0007669"/>
    <property type="project" value="InterPro"/>
</dbReference>
<feature type="transmembrane region" description="Helical" evidence="7">
    <location>
        <begin position="294"/>
        <end position="321"/>
    </location>
</feature>
<evidence type="ECO:0000256" key="2">
    <source>
        <dbReference type="ARBA" id="ARBA00022448"/>
    </source>
</evidence>
<comment type="caution">
    <text evidence="9">The sequence shown here is derived from an EMBL/GenBank/DDBJ whole genome shotgun (WGS) entry which is preliminary data.</text>
</comment>
<evidence type="ECO:0000256" key="4">
    <source>
        <dbReference type="ARBA" id="ARBA00022692"/>
    </source>
</evidence>
<dbReference type="RefSeq" id="WP_108091037.1">
    <property type="nucleotide sequence ID" value="NZ_PZPP01000017.1"/>
</dbReference>
<evidence type="ECO:0000256" key="7">
    <source>
        <dbReference type="SAM" id="Phobius"/>
    </source>
</evidence>
<proteinExistence type="predicted"/>
<comment type="subcellular location">
    <subcellularLocation>
        <location evidence="1">Cell membrane</location>
        <topology evidence="1">Multi-pass membrane protein</topology>
    </subcellularLocation>
</comment>
<dbReference type="InterPro" id="IPR020846">
    <property type="entry name" value="MFS_dom"/>
</dbReference>
<keyword evidence="4 7" id="KW-0812">Transmembrane</keyword>
<keyword evidence="6 7" id="KW-0472">Membrane</keyword>
<evidence type="ECO:0000256" key="3">
    <source>
        <dbReference type="ARBA" id="ARBA00022475"/>
    </source>
</evidence>
<dbReference type="PROSITE" id="PS00217">
    <property type="entry name" value="SUGAR_TRANSPORT_2"/>
    <property type="match status" value="1"/>
</dbReference>
<feature type="transmembrane region" description="Helical" evidence="7">
    <location>
        <begin position="42"/>
        <end position="61"/>
    </location>
</feature>
<gene>
    <name evidence="9" type="ORF">DA103_19990</name>
</gene>
<evidence type="ECO:0000256" key="6">
    <source>
        <dbReference type="ARBA" id="ARBA00023136"/>
    </source>
</evidence>
<feature type="transmembrane region" description="Helical" evidence="7">
    <location>
        <begin position="341"/>
        <end position="361"/>
    </location>
</feature>
<keyword evidence="2" id="KW-0813">Transport</keyword>
<dbReference type="GO" id="GO:0005886">
    <property type="term" value="C:plasma membrane"/>
    <property type="evidence" value="ECO:0007669"/>
    <property type="project" value="UniProtKB-SubCell"/>
</dbReference>
<dbReference type="PANTHER" id="PTHR42718:SF9">
    <property type="entry name" value="MAJOR FACILITATOR SUPERFAMILY MULTIDRUG TRANSPORTER MFSC"/>
    <property type="match status" value="1"/>
</dbReference>